<evidence type="ECO:0000259" key="10">
    <source>
        <dbReference type="PROSITE" id="PS51758"/>
    </source>
</evidence>
<dbReference type="GO" id="GO:0030003">
    <property type="term" value="P:intracellular monoatomic cation homeostasis"/>
    <property type="evidence" value="ECO:0007669"/>
    <property type="project" value="TreeGrafter"/>
</dbReference>
<evidence type="ECO:0000256" key="1">
    <source>
        <dbReference type="ARBA" id="ARBA00004434"/>
    </source>
</evidence>
<evidence type="ECO:0000256" key="3">
    <source>
        <dbReference type="ARBA" id="ARBA00022792"/>
    </source>
</evidence>
<evidence type="ECO:0000313" key="12">
    <source>
        <dbReference type="Proteomes" id="UP000593566"/>
    </source>
</evidence>
<dbReference type="GeneID" id="59333524"/>
<dbReference type="Proteomes" id="UP000593566">
    <property type="component" value="Unassembled WGS sequence"/>
</dbReference>
<feature type="transmembrane region" description="Helical" evidence="9">
    <location>
        <begin position="155"/>
        <end position="180"/>
    </location>
</feature>
<evidence type="ECO:0000256" key="6">
    <source>
        <dbReference type="ARBA" id="ARBA00023136"/>
    </source>
</evidence>
<comment type="caution">
    <text evidence="11">The sequence shown here is derived from an EMBL/GenBank/DDBJ whole genome shotgun (WGS) entry which is preliminary data.</text>
</comment>
<dbReference type="GO" id="GO:0005743">
    <property type="term" value="C:mitochondrial inner membrane"/>
    <property type="evidence" value="ECO:0007669"/>
    <property type="project" value="UniProtKB-SubCell"/>
</dbReference>
<proteinExistence type="predicted"/>
<dbReference type="PROSITE" id="PS51758">
    <property type="entry name" value="LETM1_RBD"/>
    <property type="match status" value="1"/>
</dbReference>
<protein>
    <recommendedName>
        <fullName evidence="10">Letm1 RBD domain-containing protein</fullName>
    </recommendedName>
</protein>
<name>A0A8H6C9N8_9LECA</name>
<feature type="region of interest" description="Disordered" evidence="8">
    <location>
        <begin position="55"/>
        <end position="75"/>
    </location>
</feature>
<evidence type="ECO:0000256" key="7">
    <source>
        <dbReference type="PROSITE-ProRule" id="PRU01094"/>
    </source>
</evidence>
<dbReference type="PANTHER" id="PTHR14009:SF6">
    <property type="entry name" value="LETM1 RBD DOMAIN-CONTAINING PROTEIN"/>
    <property type="match status" value="1"/>
</dbReference>
<evidence type="ECO:0000256" key="8">
    <source>
        <dbReference type="SAM" id="MobiDB-lite"/>
    </source>
</evidence>
<gene>
    <name evidence="11" type="ORF">HO133_005118</name>
</gene>
<dbReference type="AlphaFoldDB" id="A0A8H6C9N8"/>
<feature type="domain" description="Letm1 RBD" evidence="10">
    <location>
        <begin position="151"/>
        <end position="341"/>
    </location>
</feature>
<comment type="subcellular location">
    <subcellularLocation>
        <location evidence="1">Mitochondrion inner membrane</location>
        <topology evidence="1">Single-pass membrane protein</topology>
    </subcellularLocation>
</comment>
<keyword evidence="2 9" id="KW-0812">Transmembrane</keyword>
<keyword evidence="6 9" id="KW-0472">Membrane</keyword>
<dbReference type="GO" id="GO:0043022">
    <property type="term" value="F:ribosome binding"/>
    <property type="evidence" value="ECO:0007669"/>
    <property type="project" value="InterPro"/>
</dbReference>
<keyword evidence="12" id="KW-1185">Reference proteome</keyword>
<keyword evidence="5 7" id="KW-0496">Mitochondrion</keyword>
<dbReference type="PANTHER" id="PTHR14009">
    <property type="entry name" value="LEUCINE ZIPPER-EF-HAND CONTAINING TRANSMEMBRANE PROTEIN"/>
    <property type="match status" value="1"/>
</dbReference>
<dbReference type="InterPro" id="IPR044202">
    <property type="entry name" value="LETM1/MDM38-like"/>
</dbReference>
<dbReference type="EMBL" id="JACCJB010000020">
    <property type="protein sequence ID" value="KAF6219293.1"/>
    <property type="molecule type" value="Genomic_DNA"/>
</dbReference>
<reference evidence="11 12" key="1">
    <citation type="journal article" date="2020" name="Genomics">
        <title>Complete, high-quality genomes from long-read metagenomic sequencing of two wolf lichen thalli reveals enigmatic genome architecture.</title>
        <authorList>
            <person name="McKenzie S.K."/>
            <person name="Walston R.F."/>
            <person name="Allen J.L."/>
        </authorList>
    </citation>
    <scope>NUCLEOTIDE SEQUENCE [LARGE SCALE GENOMIC DNA]</scope>
    <source>
        <strain evidence="11">WasteWater1</strain>
    </source>
</reference>
<keyword evidence="3" id="KW-0999">Mitochondrion inner membrane</keyword>
<sequence>MLFRPSIRCRQPQSGPILFSPRFIISSSKTLYLPIRNYATPRECKSKPRVPLQRSQAASVALNPPSTTHPPPLSLPEKLPDLPRYKNYFRVGKAYGVFYKTGLKAIWTNYKLARALPNHIFSSGQAKVHQAVRHGLLSRADFQLIRRTRRDINKVPLFALIWLICGGFTPLIVIFFTGAVPRTIWIPKQVQKAREEAERRRSKSRKESVFLFAGPPRRSDIESMPDEPQRNALKSYAQSLGLYPAWWDRWIPTLVPTSLIKRRVYRRLGELEVDDFAIERDGGAGKMAGEEVRMACEERGIDILRKEERNLRMDLERWMERGEERDKNADEKIRYSIGTGK</sequence>
<keyword evidence="4 9" id="KW-1133">Transmembrane helix</keyword>
<evidence type="ECO:0000256" key="4">
    <source>
        <dbReference type="ARBA" id="ARBA00022989"/>
    </source>
</evidence>
<evidence type="ECO:0000256" key="9">
    <source>
        <dbReference type="SAM" id="Phobius"/>
    </source>
</evidence>
<evidence type="ECO:0000256" key="2">
    <source>
        <dbReference type="ARBA" id="ARBA00022692"/>
    </source>
</evidence>
<dbReference type="InterPro" id="IPR033122">
    <property type="entry name" value="LETM1-like_RBD"/>
</dbReference>
<evidence type="ECO:0000256" key="5">
    <source>
        <dbReference type="ARBA" id="ARBA00023128"/>
    </source>
</evidence>
<accession>A0A8H6C9N8</accession>
<dbReference type="RefSeq" id="XP_037148728.1">
    <property type="nucleotide sequence ID" value="XM_037296030.1"/>
</dbReference>
<evidence type="ECO:0000313" key="11">
    <source>
        <dbReference type="EMBL" id="KAF6219293.1"/>
    </source>
</evidence>
<dbReference type="Pfam" id="PF07766">
    <property type="entry name" value="LETM1_RBD"/>
    <property type="match status" value="1"/>
</dbReference>
<organism evidence="11 12">
    <name type="scientific">Letharia lupina</name>
    <dbReference type="NCBI Taxonomy" id="560253"/>
    <lineage>
        <taxon>Eukaryota</taxon>
        <taxon>Fungi</taxon>
        <taxon>Dikarya</taxon>
        <taxon>Ascomycota</taxon>
        <taxon>Pezizomycotina</taxon>
        <taxon>Lecanoromycetes</taxon>
        <taxon>OSLEUM clade</taxon>
        <taxon>Lecanoromycetidae</taxon>
        <taxon>Lecanorales</taxon>
        <taxon>Lecanorineae</taxon>
        <taxon>Parmeliaceae</taxon>
        <taxon>Letharia</taxon>
    </lineage>
</organism>